<accession>A0A3B3V914</accession>
<dbReference type="AlphaFoldDB" id="A0A3B3V914"/>
<dbReference type="Ensembl" id="ENSPLAT00000010824.1">
    <property type="protein sequence ID" value="ENSPLAP00000021508.1"/>
    <property type="gene ID" value="ENSPLAG00000005297.1"/>
</dbReference>
<organism evidence="2 3">
    <name type="scientific">Poecilia latipinna</name>
    <name type="common">sailfin molly</name>
    <dbReference type="NCBI Taxonomy" id="48699"/>
    <lineage>
        <taxon>Eukaryota</taxon>
        <taxon>Metazoa</taxon>
        <taxon>Chordata</taxon>
        <taxon>Craniata</taxon>
        <taxon>Vertebrata</taxon>
        <taxon>Euteleostomi</taxon>
        <taxon>Actinopterygii</taxon>
        <taxon>Neopterygii</taxon>
        <taxon>Teleostei</taxon>
        <taxon>Neoteleostei</taxon>
        <taxon>Acanthomorphata</taxon>
        <taxon>Ovalentaria</taxon>
        <taxon>Atherinomorphae</taxon>
        <taxon>Cyprinodontiformes</taxon>
        <taxon>Poeciliidae</taxon>
        <taxon>Poeciliinae</taxon>
        <taxon>Poecilia</taxon>
    </lineage>
</organism>
<protein>
    <submittedName>
        <fullName evidence="2">CD59 glycoprotein-like</fullName>
    </submittedName>
</protein>
<reference evidence="2" key="1">
    <citation type="submission" date="2025-08" db="UniProtKB">
        <authorList>
            <consortium name="Ensembl"/>
        </authorList>
    </citation>
    <scope>IDENTIFICATION</scope>
</reference>
<feature type="chain" id="PRO_5017184271" evidence="1">
    <location>
        <begin position="19"/>
        <end position="144"/>
    </location>
</feature>
<dbReference type="SUPFAM" id="SSF57302">
    <property type="entry name" value="Snake toxin-like"/>
    <property type="match status" value="1"/>
</dbReference>
<reference evidence="2" key="2">
    <citation type="submission" date="2025-09" db="UniProtKB">
        <authorList>
            <consortium name="Ensembl"/>
        </authorList>
    </citation>
    <scope>IDENTIFICATION</scope>
</reference>
<dbReference type="InterPro" id="IPR045860">
    <property type="entry name" value="Snake_toxin-like_sf"/>
</dbReference>
<evidence type="ECO:0000313" key="2">
    <source>
        <dbReference type="Ensembl" id="ENSPLAP00000021508.1"/>
    </source>
</evidence>
<dbReference type="GeneTree" id="ENSGT01140000282948"/>
<feature type="signal peptide" evidence="1">
    <location>
        <begin position="1"/>
        <end position="18"/>
    </location>
</feature>
<name>A0A3B3V914_9TELE</name>
<sequence>MKLYGVLVLFVTFSVASGLRCYQYTTFEPNTCTGVLTCPYGFDRCGSFESEGKNLNADCISPIQCCDKDLCNGALLTRNTAVLIGKGAVLIGNGTFLTGKGAVLIGNGTILTGKGAVLTGNGPVPTGPGVTLLLLSSALMMLFI</sequence>
<proteinExistence type="predicted"/>
<evidence type="ECO:0000313" key="3">
    <source>
        <dbReference type="Proteomes" id="UP000261500"/>
    </source>
</evidence>
<evidence type="ECO:0000256" key="1">
    <source>
        <dbReference type="SAM" id="SignalP"/>
    </source>
</evidence>
<dbReference type="InterPro" id="IPR011049">
    <property type="entry name" value="Serralysin-like_metalloprot_C"/>
</dbReference>
<keyword evidence="3" id="KW-1185">Reference proteome</keyword>
<keyword evidence="1" id="KW-0732">Signal</keyword>
<dbReference type="Proteomes" id="UP000261500">
    <property type="component" value="Unplaced"/>
</dbReference>
<dbReference type="SUPFAM" id="SSF101967">
    <property type="entry name" value="Adhesin YadA, collagen-binding domain"/>
    <property type="match status" value="1"/>
</dbReference>